<feature type="domain" description="OmpR/PhoB-type" evidence="3">
    <location>
        <begin position="127"/>
        <end position="229"/>
    </location>
</feature>
<dbReference type="PROSITE" id="PS51755">
    <property type="entry name" value="OMPR_PHOB"/>
    <property type="match status" value="1"/>
</dbReference>
<keyword evidence="1 2" id="KW-0238">DNA-binding</keyword>
<dbReference type="Pfam" id="PF00486">
    <property type="entry name" value="Trans_reg_C"/>
    <property type="match status" value="1"/>
</dbReference>
<dbReference type="SMART" id="SM00862">
    <property type="entry name" value="Trans_reg_C"/>
    <property type="match status" value="1"/>
</dbReference>
<dbReference type="Gene3D" id="1.10.10.10">
    <property type="entry name" value="Winged helix-like DNA-binding domain superfamily/Winged helix DNA-binding domain"/>
    <property type="match status" value="1"/>
</dbReference>
<reference evidence="4 5" key="1">
    <citation type="submission" date="2024-04" db="EMBL/GenBank/DDBJ databases">
        <title>Defined microbial consortia suppress multidrug-resistant proinflammatory Enterobacteriaceae via ecological control.</title>
        <authorList>
            <person name="Furuichi M."/>
            <person name="Kawaguchi T."/>
            <person name="Pust M."/>
            <person name="Yasuma K."/>
            <person name="Plichta D."/>
            <person name="Hasegawa N."/>
            <person name="Ohya T."/>
            <person name="Bhattarai S."/>
            <person name="Sasajima S."/>
            <person name="Aoto Y."/>
            <person name="Tuganbaev T."/>
            <person name="Yaginuma M."/>
            <person name="Ueda M."/>
            <person name="Okahashi N."/>
            <person name="Amafuji K."/>
            <person name="Kiridooshi Y."/>
            <person name="Sugita K."/>
            <person name="Strazar M."/>
            <person name="Skelly A."/>
            <person name="Suda W."/>
            <person name="Hattori M."/>
            <person name="Nakamoto N."/>
            <person name="Caballero S."/>
            <person name="Norman J."/>
            <person name="Olle B."/>
            <person name="Tanoue T."/>
            <person name="Arita M."/>
            <person name="Bucci V."/>
            <person name="Atarashi K."/>
            <person name="Xavier R."/>
            <person name="Honda K."/>
        </authorList>
    </citation>
    <scope>NUCLEOTIDE SEQUENCE [LARGE SCALE GENOMIC DNA]</scope>
    <source>
        <strain evidence="5">k34-0107-D12</strain>
    </source>
</reference>
<dbReference type="InterPro" id="IPR036388">
    <property type="entry name" value="WH-like_DNA-bd_sf"/>
</dbReference>
<proteinExistence type="predicted"/>
<evidence type="ECO:0000256" key="2">
    <source>
        <dbReference type="PROSITE-ProRule" id="PRU01091"/>
    </source>
</evidence>
<gene>
    <name evidence="4" type="ORF">K340107D12_31190</name>
</gene>
<organism evidence="4 5">
    <name type="scientific">Blautia parvula</name>
    <dbReference type="NCBI Taxonomy" id="2877527"/>
    <lineage>
        <taxon>Bacteria</taxon>
        <taxon>Bacillati</taxon>
        <taxon>Bacillota</taxon>
        <taxon>Clostridia</taxon>
        <taxon>Lachnospirales</taxon>
        <taxon>Lachnospiraceae</taxon>
        <taxon>Blautia</taxon>
    </lineage>
</organism>
<evidence type="ECO:0000313" key="5">
    <source>
        <dbReference type="Proteomes" id="UP001600941"/>
    </source>
</evidence>
<evidence type="ECO:0000259" key="3">
    <source>
        <dbReference type="PROSITE" id="PS51755"/>
    </source>
</evidence>
<evidence type="ECO:0000313" key="4">
    <source>
        <dbReference type="EMBL" id="GAA6500303.1"/>
    </source>
</evidence>
<accession>A0ABQ0BUT6</accession>
<evidence type="ECO:0000256" key="1">
    <source>
        <dbReference type="ARBA" id="ARBA00023125"/>
    </source>
</evidence>
<sequence length="230" mass="27293">MEKVLIAADEVEKWKHLYEGLKHKWVCTMVDFEVFEKFHAIAVYDAVLMLLRKDNGLLGKLIWEVRQYSRAPIIVVVPGIHTIKKYIEWGADLVFPHPSVSLINIYLYSLLRRSDITWNIGKEKERKDIIRRGKLLIDWRYHAAFWEAHQLKDLNGREIAFLYLLADAPKQVVKHEIIFERLWRGPYRADSANMIWCFVRRLRKKLEKSDPEAVKMIQSIRKVGYYLDIG</sequence>
<protein>
    <submittedName>
        <fullName evidence="4">Response regulator transcription factor</fullName>
    </submittedName>
</protein>
<dbReference type="InterPro" id="IPR016032">
    <property type="entry name" value="Sig_transdc_resp-reg_C-effctor"/>
</dbReference>
<name>A0ABQ0BUT6_9FIRM</name>
<dbReference type="SUPFAM" id="SSF46894">
    <property type="entry name" value="C-terminal effector domain of the bipartite response regulators"/>
    <property type="match status" value="1"/>
</dbReference>
<dbReference type="CDD" id="cd00383">
    <property type="entry name" value="trans_reg_C"/>
    <property type="match status" value="1"/>
</dbReference>
<feature type="DNA-binding region" description="OmpR/PhoB-type" evidence="2">
    <location>
        <begin position="127"/>
        <end position="229"/>
    </location>
</feature>
<dbReference type="Proteomes" id="UP001600941">
    <property type="component" value="Unassembled WGS sequence"/>
</dbReference>
<dbReference type="RefSeq" id="WP_390424162.1">
    <property type="nucleotide sequence ID" value="NZ_BAABZQ010000001.1"/>
</dbReference>
<comment type="caution">
    <text evidence="4">The sequence shown here is derived from an EMBL/GenBank/DDBJ whole genome shotgun (WGS) entry which is preliminary data.</text>
</comment>
<dbReference type="InterPro" id="IPR001867">
    <property type="entry name" value="OmpR/PhoB-type_DNA-bd"/>
</dbReference>
<dbReference type="EMBL" id="BAABZQ010000001">
    <property type="protein sequence ID" value="GAA6500303.1"/>
    <property type="molecule type" value="Genomic_DNA"/>
</dbReference>
<keyword evidence="5" id="KW-1185">Reference proteome</keyword>